<gene>
    <name evidence="2" type="ORF">BMF94_0426</name>
</gene>
<feature type="compositionally biased region" description="Acidic residues" evidence="1">
    <location>
        <begin position="577"/>
        <end position="597"/>
    </location>
</feature>
<dbReference type="OrthoDB" id="10345568at2759"/>
<dbReference type="AlphaFoldDB" id="A0A2S5BHI8"/>
<feature type="region of interest" description="Disordered" evidence="1">
    <location>
        <begin position="465"/>
        <end position="646"/>
    </location>
</feature>
<reference evidence="2 3" key="1">
    <citation type="journal article" date="2018" name="Front. Microbiol.">
        <title>Prospects for Fungal Bioremediation of Acidic Radioactive Waste Sites: Characterization and Genome Sequence of Rhodotorula taiwanensis MD1149.</title>
        <authorList>
            <person name="Tkavc R."/>
            <person name="Matrosova V.Y."/>
            <person name="Grichenko O.E."/>
            <person name="Gostincar C."/>
            <person name="Volpe R.P."/>
            <person name="Klimenkova P."/>
            <person name="Gaidamakova E.K."/>
            <person name="Zhou C.E."/>
            <person name="Stewart B.J."/>
            <person name="Lyman M.G."/>
            <person name="Malfatti S.A."/>
            <person name="Rubinfeld B."/>
            <person name="Courtot M."/>
            <person name="Singh J."/>
            <person name="Dalgard C.L."/>
            <person name="Hamilton T."/>
            <person name="Frey K.G."/>
            <person name="Gunde-Cimerman N."/>
            <person name="Dugan L."/>
            <person name="Daly M.J."/>
        </authorList>
    </citation>
    <scope>NUCLEOTIDE SEQUENCE [LARGE SCALE GENOMIC DNA]</scope>
    <source>
        <strain evidence="2 3">MD1149</strain>
    </source>
</reference>
<feature type="compositionally biased region" description="Low complexity" evidence="1">
    <location>
        <begin position="476"/>
        <end position="490"/>
    </location>
</feature>
<feature type="region of interest" description="Disordered" evidence="1">
    <location>
        <begin position="176"/>
        <end position="199"/>
    </location>
</feature>
<dbReference type="EMBL" id="PJQD01000005">
    <property type="protein sequence ID" value="POY76231.1"/>
    <property type="molecule type" value="Genomic_DNA"/>
</dbReference>
<accession>A0A2S5BHI8</accession>
<comment type="caution">
    <text evidence="2">The sequence shown here is derived from an EMBL/GenBank/DDBJ whole genome shotgun (WGS) entry which is preliminary data.</text>
</comment>
<dbReference type="Proteomes" id="UP000237144">
    <property type="component" value="Unassembled WGS sequence"/>
</dbReference>
<feature type="compositionally biased region" description="Gly residues" evidence="1">
    <location>
        <begin position="521"/>
        <end position="533"/>
    </location>
</feature>
<evidence type="ECO:0000256" key="1">
    <source>
        <dbReference type="SAM" id="MobiDB-lite"/>
    </source>
</evidence>
<sequence length="646" mass="68527">MASGQSSGVDKPLRGTYHPTKHFWTCNHPGCKVSWATLADVERHYDTQHLKLKVPIHATATATATAPAVGDASGRLASAHSGQVKPPRKSTIDLEGLTAIQRIDKILAAVDRTIKQLERDEQLELELIAHQINSNPPRGSKRSSPSYEDEYLPPGAAGAVAARSSAGRAAAAAAAAANGGDADGGGKRQRRQSSQEDKALKAAASRFMHLQYAWLTDEANERLNSSEASRRRDGVLLDDEERRMLEAAHATLGFQPGTAPDTTKISDKTNRRIQHLMTVSRAETTNRLRHYAPQILGVPAKVVGDLDNPASEPLWAKDGLGWTYIDVEKEHGYLRSPRVIEACSMVLYGQLSLGKKSARARATAGESNKGASWQLKEIPPALVALVVTIVRSVVRGEKSFRLTSGTQDSVESRKIYLQVYEDLVSTQAGQDALVWLKCELLLPPNDALAAAEEEVKENFLLTGGKGSKRRVKREGSGSAATSRASSMTPAPSTPGPGPTGAASSPAAGKKPTVAMTMGNVTPGGGGGSSGAGGTHTRPMPDMPAFGPVPPRFGQSSPAGTGEPKISAARPRPVKMEQDDDDDNDGEDDGQEEADDDKPDVKPGDAATKLAMMDLGGSSRDPMSSGTATPLLKREGDGDEVDELEED</sequence>
<evidence type="ECO:0000313" key="3">
    <source>
        <dbReference type="Proteomes" id="UP000237144"/>
    </source>
</evidence>
<protein>
    <submittedName>
        <fullName evidence="2">Uncharacterized protein</fullName>
    </submittedName>
</protein>
<evidence type="ECO:0000313" key="2">
    <source>
        <dbReference type="EMBL" id="POY76231.1"/>
    </source>
</evidence>
<proteinExistence type="predicted"/>
<feature type="compositionally biased region" description="Acidic residues" evidence="1">
    <location>
        <begin position="636"/>
        <end position="646"/>
    </location>
</feature>
<keyword evidence="3" id="KW-1185">Reference proteome</keyword>
<feature type="compositionally biased region" description="Low complexity" evidence="1">
    <location>
        <begin position="499"/>
        <end position="508"/>
    </location>
</feature>
<organism evidence="2 3">
    <name type="scientific">Rhodotorula taiwanensis</name>
    <dbReference type="NCBI Taxonomy" id="741276"/>
    <lineage>
        <taxon>Eukaryota</taxon>
        <taxon>Fungi</taxon>
        <taxon>Dikarya</taxon>
        <taxon>Basidiomycota</taxon>
        <taxon>Pucciniomycotina</taxon>
        <taxon>Microbotryomycetes</taxon>
        <taxon>Sporidiobolales</taxon>
        <taxon>Sporidiobolaceae</taxon>
        <taxon>Rhodotorula</taxon>
    </lineage>
</organism>
<name>A0A2S5BHI8_9BASI</name>